<name>A0A6A0GVK7_HYAAZ</name>
<gene>
    <name evidence="2" type="ORF">HAZT_HAZT007770</name>
</gene>
<protein>
    <recommendedName>
        <fullName evidence="1">ABC1 atypical kinase-like domain-containing protein</fullName>
    </recommendedName>
</protein>
<reference evidence="2" key="1">
    <citation type="submission" date="2014-08" db="EMBL/GenBank/DDBJ databases">
        <authorList>
            <person name="Murali S."/>
            <person name="Richards S."/>
            <person name="Bandaranaike D."/>
            <person name="Bellair M."/>
            <person name="Blankenburg K."/>
            <person name="Chao H."/>
            <person name="Dinh H."/>
            <person name="Doddapaneni H."/>
            <person name="Dugan-Rocha S."/>
            <person name="Elkadiri S."/>
            <person name="Gnanaolivu R."/>
            <person name="Hughes D."/>
            <person name="Lee S."/>
            <person name="Li M."/>
            <person name="Ming W."/>
            <person name="Munidasa M."/>
            <person name="Muniz J."/>
            <person name="Nguyen L."/>
            <person name="Osuji N."/>
            <person name="Pu L.-L."/>
            <person name="Puazo M."/>
            <person name="Skinner E."/>
            <person name="Qu C."/>
            <person name="Quiroz J."/>
            <person name="Raj R."/>
            <person name="Weissenberger G."/>
            <person name="Xin Y."/>
            <person name="Zou X."/>
            <person name="Han Y."/>
            <person name="Worley K."/>
            <person name="Muzny D."/>
            <person name="Gibbs R."/>
        </authorList>
    </citation>
    <scope>NUCLEOTIDE SEQUENCE</scope>
    <source>
        <strain evidence="2">HAZT.00-mixed</strain>
        <tissue evidence="2">Whole organism</tissue>
    </source>
</reference>
<comment type="caution">
    <text evidence="2">The sequence shown here is derived from an EMBL/GenBank/DDBJ whole genome shotgun (WGS) entry which is preliminary data.</text>
</comment>
<dbReference type="InterPro" id="IPR051409">
    <property type="entry name" value="Atypical_kinase_ADCK"/>
</dbReference>
<dbReference type="AlphaFoldDB" id="A0A6A0GVK7"/>
<evidence type="ECO:0000259" key="1">
    <source>
        <dbReference type="Pfam" id="PF03109"/>
    </source>
</evidence>
<reference evidence="2" key="3">
    <citation type="submission" date="2019-06" db="EMBL/GenBank/DDBJ databases">
        <authorList>
            <person name="Poynton C."/>
            <person name="Hasenbein S."/>
            <person name="Benoit J.B."/>
            <person name="Sepulveda M.S."/>
            <person name="Poelchau M.F."/>
            <person name="Murali S.C."/>
            <person name="Chen S."/>
            <person name="Glastad K.M."/>
            <person name="Werren J.H."/>
            <person name="Vineis J.H."/>
            <person name="Bowen J.L."/>
            <person name="Friedrich M."/>
            <person name="Jones J."/>
            <person name="Robertson H.M."/>
            <person name="Feyereisen R."/>
            <person name="Mechler-Hickson A."/>
            <person name="Mathers N."/>
            <person name="Lee C.E."/>
            <person name="Colbourne J.K."/>
            <person name="Biales A."/>
            <person name="Johnston J.S."/>
            <person name="Wellborn G.A."/>
            <person name="Rosendale A.J."/>
            <person name="Cridge A.G."/>
            <person name="Munoz-Torres M.C."/>
            <person name="Bain P.A."/>
            <person name="Manny A.R."/>
            <person name="Major K.M."/>
            <person name="Lambert F.N."/>
            <person name="Vulpe C.D."/>
            <person name="Tuck P."/>
            <person name="Blalock B.J."/>
            <person name="Lin Y.-Y."/>
            <person name="Smith M.E."/>
            <person name="Ochoa-Acuna H."/>
            <person name="Chen M.-J.M."/>
            <person name="Childers C.P."/>
            <person name="Qu J."/>
            <person name="Dugan S."/>
            <person name="Lee S.L."/>
            <person name="Chao H."/>
            <person name="Dinh H."/>
            <person name="Han Y."/>
            <person name="Doddapaneni H."/>
            <person name="Worley K.C."/>
            <person name="Muzny D.M."/>
            <person name="Gibbs R.A."/>
            <person name="Richards S."/>
        </authorList>
    </citation>
    <scope>NUCLEOTIDE SEQUENCE</scope>
    <source>
        <strain evidence="2">HAZT.00-mixed</strain>
        <tissue evidence="2">Whole organism</tissue>
    </source>
</reference>
<dbReference type="PANTHER" id="PTHR43851:SF3">
    <property type="entry name" value="COENZYME Q8"/>
    <property type="match status" value="1"/>
</dbReference>
<reference evidence="2" key="2">
    <citation type="journal article" date="2018" name="Environ. Sci. Technol.">
        <title>The Toxicogenome of Hyalella azteca: A Model for Sediment Ecotoxicology and Evolutionary Toxicology.</title>
        <authorList>
            <person name="Poynton H.C."/>
            <person name="Hasenbein S."/>
            <person name="Benoit J.B."/>
            <person name="Sepulveda M.S."/>
            <person name="Poelchau M.F."/>
            <person name="Hughes D.S.T."/>
            <person name="Murali S.C."/>
            <person name="Chen S."/>
            <person name="Glastad K.M."/>
            <person name="Goodisman M.A.D."/>
            <person name="Werren J.H."/>
            <person name="Vineis J.H."/>
            <person name="Bowen J.L."/>
            <person name="Friedrich M."/>
            <person name="Jones J."/>
            <person name="Robertson H.M."/>
            <person name="Feyereisen R."/>
            <person name="Mechler-Hickson A."/>
            <person name="Mathers N."/>
            <person name="Lee C.E."/>
            <person name="Colbourne J.K."/>
            <person name="Biales A."/>
            <person name="Johnston J.S."/>
            <person name="Wellborn G.A."/>
            <person name="Rosendale A.J."/>
            <person name="Cridge A.G."/>
            <person name="Munoz-Torres M.C."/>
            <person name="Bain P.A."/>
            <person name="Manny A.R."/>
            <person name="Major K.M."/>
            <person name="Lambert F.N."/>
            <person name="Vulpe C.D."/>
            <person name="Tuck P."/>
            <person name="Blalock B.J."/>
            <person name="Lin Y.Y."/>
            <person name="Smith M.E."/>
            <person name="Ochoa-Acuna H."/>
            <person name="Chen M.M."/>
            <person name="Childers C.P."/>
            <person name="Qu J."/>
            <person name="Dugan S."/>
            <person name="Lee S.L."/>
            <person name="Chao H."/>
            <person name="Dinh H."/>
            <person name="Han Y."/>
            <person name="Doddapaneni H."/>
            <person name="Worley K.C."/>
            <person name="Muzny D.M."/>
            <person name="Gibbs R.A."/>
            <person name="Richards S."/>
        </authorList>
    </citation>
    <scope>NUCLEOTIDE SEQUENCE</scope>
    <source>
        <strain evidence="2">HAZT.00-mixed</strain>
        <tissue evidence="2">Whole organism</tissue>
    </source>
</reference>
<proteinExistence type="predicted"/>
<sequence>MEVAARLGTVAQGVSAFMSQASSQASAGSLSQISKTIKQTAANAASVSAAASSAQEVFSSTVKQGVEKISNVPFGRKASDGYDPIMDPTVAELDLEKILGLKKNSSSKSTSQYESDVLDNLNFADNRKLMDDLNLSDSSRAVRVPDSRLSRLVSFGSLAAGLSMGTLAEMTRRTLGGARDKQGGGLLDSSPFLTEANANRIVATLCKVRGAALKLGQMLSLQDNAFINPDLQRIFERVRQSADFMPERQLHKMIKEELGDNWREHFAEFDEKPFAAASIGQVSGGFRAMNI</sequence>
<organism evidence="2">
    <name type="scientific">Hyalella azteca</name>
    <name type="common">Amphipod</name>
    <dbReference type="NCBI Taxonomy" id="294128"/>
    <lineage>
        <taxon>Eukaryota</taxon>
        <taxon>Metazoa</taxon>
        <taxon>Ecdysozoa</taxon>
        <taxon>Arthropoda</taxon>
        <taxon>Crustacea</taxon>
        <taxon>Multicrustacea</taxon>
        <taxon>Malacostraca</taxon>
        <taxon>Eumalacostraca</taxon>
        <taxon>Peracarida</taxon>
        <taxon>Amphipoda</taxon>
        <taxon>Senticaudata</taxon>
        <taxon>Talitrida</taxon>
        <taxon>Talitroidea</taxon>
        <taxon>Hyalellidae</taxon>
        <taxon>Hyalella</taxon>
    </lineage>
</organism>
<dbReference type="PANTHER" id="PTHR43851">
    <property type="match status" value="1"/>
</dbReference>
<dbReference type="Pfam" id="PF03109">
    <property type="entry name" value="ABC1"/>
    <property type="match status" value="1"/>
</dbReference>
<evidence type="ECO:0000313" key="2">
    <source>
        <dbReference type="EMBL" id="KAA0189763.1"/>
    </source>
</evidence>
<dbReference type="GO" id="GO:0006744">
    <property type="term" value="P:ubiquinone biosynthetic process"/>
    <property type="evidence" value="ECO:0007669"/>
    <property type="project" value="TreeGrafter"/>
</dbReference>
<dbReference type="Proteomes" id="UP000711488">
    <property type="component" value="Unassembled WGS sequence"/>
</dbReference>
<accession>A0A6A0GVK7</accession>
<dbReference type="EMBL" id="JQDR03013347">
    <property type="protein sequence ID" value="KAA0189763.1"/>
    <property type="molecule type" value="Genomic_DNA"/>
</dbReference>
<feature type="domain" description="ABC1 atypical kinase-like" evidence="1">
    <location>
        <begin position="238"/>
        <end position="282"/>
    </location>
</feature>
<dbReference type="InterPro" id="IPR004147">
    <property type="entry name" value="ABC1_dom"/>
</dbReference>